<dbReference type="Pfam" id="PF07691">
    <property type="entry name" value="PA14"/>
    <property type="match status" value="1"/>
</dbReference>
<dbReference type="AlphaFoldDB" id="A0A9X0A165"/>
<reference evidence="2" key="1">
    <citation type="submission" date="2023-01" db="EMBL/GenBank/DDBJ databases">
        <title>Genome assembly of the deep-sea coral Lophelia pertusa.</title>
        <authorList>
            <person name="Herrera S."/>
            <person name="Cordes E."/>
        </authorList>
    </citation>
    <scope>NUCLEOTIDE SEQUENCE</scope>
    <source>
        <strain evidence="2">USNM1676648</strain>
        <tissue evidence="2">Polyp</tissue>
    </source>
</reference>
<dbReference type="PANTHER" id="PTHR12369">
    <property type="entry name" value="CHONDROITIN SYNTHASE"/>
    <property type="match status" value="1"/>
</dbReference>
<dbReference type="GO" id="GO:0008376">
    <property type="term" value="F:acetylgalactosaminyltransferase activity"/>
    <property type="evidence" value="ECO:0007669"/>
    <property type="project" value="TreeGrafter"/>
</dbReference>
<protein>
    <recommendedName>
        <fullName evidence="1">PA14 domain-containing protein</fullName>
    </recommendedName>
</protein>
<proteinExistence type="predicted"/>
<dbReference type="EMBL" id="MU825409">
    <property type="protein sequence ID" value="KAJ7390934.1"/>
    <property type="molecule type" value="Genomic_DNA"/>
</dbReference>
<dbReference type="InterPro" id="IPR051227">
    <property type="entry name" value="CS_glycosyltransferase"/>
</dbReference>
<dbReference type="InterPro" id="IPR037524">
    <property type="entry name" value="PA14/GLEYA"/>
</dbReference>
<keyword evidence="3" id="KW-1185">Reference proteome</keyword>
<dbReference type="SUPFAM" id="SSF56988">
    <property type="entry name" value="Anthrax protective antigen"/>
    <property type="match status" value="1"/>
</dbReference>
<feature type="domain" description="PA14" evidence="1">
    <location>
        <begin position="47"/>
        <end position="209"/>
    </location>
</feature>
<organism evidence="2 3">
    <name type="scientific">Desmophyllum pertusum</name>
    <dbReference type="NCBI Taxonomy" id="174260"/>
    <lineage>
        <taxon>Eukaryota</taxon>
        <taxon>Metazoa</taxon>
        <taxon>Cnidaria</taxon>
        <taxon>Anthozoa</taxon>
        <taxon>Hexacorallia</taxon>
        <taxon>Scleractinia</taxon>
        <taxon>Caryophylliina</taxon>
        <taxon>Caryophylliidae</taxon>
        <taxon>Desmophyllum</taxon>
    </lineage>
</organism>
<dbReference type="InterPro" id="IPR011658">
    <property type="entry name" value="PA14_dom"/>
</dbReference>
<accession>A0A9X0A165</accession>
<comment type="caution">
    <text evidence="2">The sequence shown here is derived from an EMBL/GenBank/DDBJ whole genome shotgun (WGS) entry which is preliminary data.</text>
</comment>
<sequence length="438" mass="50597">MIITVCLFSCQEIFPKVSLQNHPSAIGAIDEFLTSADDLDEDFDPEYTFKGLNKHTWTRHCQSSLEQLCNYPIFPKAPDKRNFVPSADILSTVSKVDSAVRLLGYVRPNATGDYNFLVVSNGFAEVWLSQDTNWKQAKKIAYIKSQLSKKLAFETMKSQISDTVTLVARHKYFFEVIYVKGDQTSSEQLIQVAWKRPDRSGFELIDRQFFSLYTEDSGKAKLKIYDDELPDVLACVQLRRRFGNKYMKQEMLPYLERAAAVDEALAVCDYKPSYLLDPKNLPLSFKQYHGVHRYVQKTKYELHSIKRVEKKEDPKKGSRYLLELIVNDLTNGASYILAEYVFQPKGKNAALCYPKGLQWNRTADVYLILTAKNLGRWVHHFIKNVEEIVQETKDAHLHVVIFDFDSPDIDLEQAFKRSTLKNYHFISEPGKLFSHGFF</sequence>
<evidence type="ECO:0000313" key="3">
    <source>
        <dbReference type="Proteomes" id="UP001163046"/>
    </source>
</evidence>
<dbReference type="PANTHER" id="PTHR12369:SF5">
    <property type="entry name" value="HEXOSYLTRANSFERASE"/>
    <property type="match status" value="1"/>
</dbReference>
<dbReference type="PROSITE" id="PS51820">
    <property type="entry name" value="PA14"/>
    <property type="match status" value="1"/>
</dbReference>
<dbReference type="OrthoDB" id="10673003at2759"/>
<name>A0A9X0A165_9CNID</name>
<dbReference type="Proteomes" id="UP001163046">
    <property type="component" value="Unassembled WGS sequence"/>
</dbReference>
<evidence type="ECO:0000259" key="1">
    <source>
        <dbReference type="PROSITE" id="PS51820"/>
    </source>
</evidence>
<gene>
    <name evidence="2" type="ORF">OS493_020954</name>
</gene>
<evidence type="ECO:0000313" key="2">
    <source>
        <dbReference type="EMBL" id="KAJ7390934.1"/>
    </source>
</evidence>
<dbReference type="Gene3D" id="3.90.182.10">
    <property type="entry name" value="Toxin - Anthrax Protective Antigen,domain 1"/>
    <property type="match status" value="1"/>
</dbReference>